<keyword evidence="4" id="KW-1185">Reference proteome</keyword>
<dbReference type="Proteomes" id="UP000038040">
    <property type="component" value="Unplaced"/>
</dbReference>
<evidence type="ECO:0000313" key="2">
    <source>
        <dbReference type="EMBL" id="VDN57253.1"/>
    </source>
</evidence>
<name>A0A0N4U7T7_DRAME</name>
<accession>A0A0N4U7T7</accession>
<evidence type="ECO:0000313" key="3">
    <source>
        <dbReference type="Proteomes" id="UP000038040"/>
    </source>
</evidence>
<protein>
    <submittedName>
        <fullName evidence="2 5">Uncharacterized protein</fullName>
    </submittedName>
</protein>
<evidence type="ECO:0000256" key="1">
    <source>
        <dbReference type="SAM" id="MobiDB-lite"/>
    </source>
</evidence>
<proteinExistence type="predicted"/>
<gene>
    <name evidence="2" type="ORF">DME_LOCUS7226</name>
</gene>
<feature type="compositionally biased region" description="Polar residues" evidence="1">
    <location>
        <begin position="16"/>
        <end position="37"/>
    </location>
</feature>
<reference evidence="5" key="1">
    <citation type="submission" date="2017-02" db="UniProtKB">
        <authorList>
            <consortium name="WormBaseParasite"/>
        </authorList>
    </citation>
    <scope>IDENTIFICATION</scope>
</reference>
<dbReference type="WBParaSite" id="DME_0000306701-mRNA-1">
    <property type="protein sequence ID" value="DME_0000306701-mRNA-1"/>
    <property type="gene ID" value="DME_0000306701"/>
</dbReference>
<dbReference type="Proteomes" id="UP000274756">
    <property type="component" value="Unassembled WGS sequence"/>
</dbReference>
<evidence type="ECO:0000313" key="4">
    <source>
        <dbReference type="Proteomes" id="UP000274756"/>
    </source>
</evidence>
<dbReference type="EMBL" id="UYYG01001159">
    <property type="protein sequence ID" value="VDN57253.1"/>
    <property type="molecule type" value="Genomic_DNA"/>
</dbReference>
<organism evidence="3 5">
    <name type="scientific">Dracunculus medinensis</name>
    <name type="common">Guinea worm</name>
    <dbReference type="NCBI Taxonomy" id="318479"/>
    <lineage>
        <taxon>Eukaryota</taxon>
        <taxon>Metazoa</taxon>
        <taxon>Ecdysozoa</taxon>
        <taxon>Nematoda</taxon>
        <taxon>Chromadorea</taxon>
        <taxon>Rhabditida</taxon>
        <taxon>Spirurina</taxon>
        <taxon>Dracunculoidea</taxon>
        <taxon>Dracunculidae</taxon>
        <taxon>Dracunculus</taxon>
    </lineage>
</organism>
<evidence type="ECO:0000313" key="5">
    <source>
        <dbReference type="WBParaSite" id="DME_0000306701-mRNA-1"/>
    </source>
</evidence>
<reference evidence="2 4" key="2">
    <citation type="submission" date="2018-11" db="EMBL/GenBank/DDBJ databases">
        <authorList>
            <consortium name="Pathogen Informatics"/>
        </authorList>
    </citation>
    <scope>NUCLEOTIDE SEQUENCE [LARGE SCALE GENOMIC DNA]</scope>
</reference>
<dbReference type="AlphaFoldDB" id="A0A0N4U7T7"/>
<feature type="region of interest" description="Disordered" evidence="1">
    <location>
        <begin position="8"/>
        <end position="37"/>
    </location>
</feature>
<sequence>MLSILAIRDEDEDNANGPNTVNNSNYQNGSRKASNRTISSVSADGNIVQVSTLVELPPSGIQISSSEKLSNSISSQSDEQEMWNANRQIYSSNREKSGVPLVSAMKSDVKPRTKNRVMISPEKFGFHKNRNRHIHSAVQGSKLICSSVRMLV</sequence>